<dbReference type="Proteomes" id="UP001497512">
    <property type="component" value="Chromosome 18"/>
</dbReference>
<evidence type="ECO:0000313" key="4">
    <source>
        <dbReference type="Proteomes" id="UP001497512"/>
    </source>
</evidence>
<protein>
    <submittedName>
        <fullName evidence="3">Uncharacterized protein</fullName>
    </submittedName>
</protein>
<feature type="compositionally biased region" description="Basic residues" evidence="1">
    <location>
        <begin position="162"/>
        <end position="171"/>
    </location>
</feature>
<evidence type="ECO:0000313" key="3">
    <source>
        <dbReference type="EMBL" id="CAK9211465.1"/>
    </source>
</evidence>
<evidence type="ECO:0000256" key="2">
    <source>
        <dbReference type="SAM" id="Phobius"/>
    </source>
</evidence>
<keyword evidence="4" id="KW-1185">Reference proteome</keyword>
<dbReference type="EMBL" id="OZ019910">
    <property type="protein sequence ID" value="CAK9211465.1"/>
    <property type="molecule type" value="Genomic_DNA"/>
</dbReference>
<reference evidence="3" key="1">
    <citation type="submission" date="2024-02" db="EMBL/GenBank/DDBJ databases">
        <authorList>
            <consortium name="ELIXIR-Norway"/>
            <consortium name="Elixir Norway"/>
        </authorList>
    </citation>
    <scope>NUCLEOTIDE SEQUENCE</scope>
</reference>
<gene>
    <name evidence="3" type="ORF">CSSPTR1EN2_LOCUS10695</name>
</gene>
<name>A0ABP0U2Y0_9BRYO</name>
<evidence type="ECO:0000256" key="1">
    <source>
        <dbReference type="SAM" id="MobiDB-lite"/>
    </source>
</evidence>
<accession>A0ABP0U2Y0</accession>
<feature type="transmembrane region" description="Helical" evidence="2">
    <location>
        <begin position="27"/>
        <end position="47"/>
    </location>
</feature>
<feature type="region of interest" description="Disordered" evidence="1">
    <location>
        <begin position="153"/>
        <end position="191"/>
    </location>
</feature>
<keyword evidence="2" id="KW-0472">Membrane</keyword>
<feature type="compositionally biased region" description="Pro residues" evidence="1">
    <location>
        <begin position="181"/>
        <end position="191"/>
    </location>
</feature>
<sequence>MVGAHDCTIPFKILPTPVIIMAPTSTLSIRMMGIVYFMIVVILFDGAQLQGATAIRFRVPGSVDVPSSSQLSNSEKAVDDDEPVVESTTISDAVVEPANVEPIDFIAMFTDSQQDEGVAAAGSYNHFKSWKFGVASSPPPANNVEMIRKISEPEDDCSATVHHQRTSKFHAQRADKGSAVPAPPGGNPGHN</sequence>
<proteinExistence type="predicted"/>
<keyword evidence="2" id="KW-0812">Transmembrane</keyword>
<keyword evidence="2" id="KW-1133">Transmembrane helix</keyword>
<organism evidence="3 4">
    <name type="scientific">Sphagnum troendelagicum</name>
    <dbReference type="NCBI Taxonomy" id="128251"/>
    <lineage>
        <taxon>Eukaryota</taxon>
        <taxon>Viridiplantae</taxon>
        <taxon>Streptophyta</taxon>
        <taxon>Embryophyta</taxon>
        <taxon>Bryophyta</taxon>
        <taxon>Sphagnophytina</taxon>
        <taxon>Sphagnopsida</taxon>
        <taxon>Sphagnales</taxon>
        <taxon>Sphagnaceae</taxon>
        <taxon>Sphagnum</taxon>
    </lineage>
</organism>